<sequence length="77" mass="8446">MAYPRSSSSVRTTVLRKVLDCVPLGDPLMGEGSRSALEWWSMATPPLRFYTLLRTSKHTYDVVLLCSSKVPASLGGT</sequence>
<keyword evidence="2" id="KW-1185">Reference proteome</keyword>
<accession>A0A4Y7TSC2</accession>
<protein>
    <submittedName>
        <fullName evidence="1">Uncharacterized protein</fullName>
    </submittedName>
</protein>
<evidence type="ECO:0000313" key="1">
    <source>
        <dbReference type="EMBL" id="TEB37085.1"/>
    </source>
</evidence>
<comment type="caution">
    <text evidence="1">The sequence shown here is derived from an EMBL/GenBank/DDBJ whole genome shotgun (WGS) entry which is preliminary data.</text>
</comment>
<dbReference type="EMBL" id="QPFP01000004">
    <property type="protein sequence ID" value="TEB37085.1"/>
    <property type="molecule type" value="Genomic_DNA"/>
</dbReference>
<gene>
    <name evidence="1" type="ORF">FA13DRAFT_1726219</name>
</gene>
<organism evidence="1 2">
    <name type="scientific">Coprinellus micaceus</name>
    <name type="common">Glistening ink-cap mushroom</name>
    <name type="synonym">Coprinus micaceus</name>
    <dbReference type="NCBI Taxonomy" id="71717"/>
    <lineage>
        <taxon>Eukaryota</taxon>
        <taxon>Fungi</taxon>
        <taxon>Dikarya</taxon>
        <taxon>Basidiomycota</taxon>
        <taxon>Agaricomycotina</taxon>
        <taxon>Agaricomycetes</taxon>
        <taxon>Agaricomycetidae</taxon>
        <taxon>Agaricales</taxon>
        <taxon>Agaricineae</taxon>
        <taxon>Psathyrellaceae</taxon>
        <taxon>Coprinellus</taxon>
    </lineage>
</organism>
<dbReference type="AlphaFoldDB" id="A0A4Y7TSC2"/>
<reference evidence="1 2" key="1">
    <citation type="journal article" date="2019" name="Nat. Ecol. Evol.">
        <title>Megaphylogeny resolves global patterns of mushroom evolution.</title>
        <authorList>
            <person name="Varga T."/>
            <person name="Krizsan K."/>
            <person name="Foldi C."/>
            <person name="Dima B."/>
            <person name="Sanchez-Garcia M."/>
            <person name="Sanchez-Ramirez S."/>
            <person name="Szollosi G.J."/>
            <person name="Szarkandi J.G."/>
            <person name="Papp V."/>
            <person name="Albert L."/>
            <person name="Andreopoulos W."/>
            <person name="Angelini C."/>
            <person name="Antonin V."/>
            <person name="Barry K.W."/>
            <person name="Bougher N.L."/>
            <person name="Buchanan P."/>
            <person name="Buyck B."/>
            <person name="Bense V."/>
            <person name="Catcheside P."/>
            <person name="Chovatia M."/>
            <person name="Cooper J."/>
            <person name="Damon W."/>
            <person name="Desjardin D."/>
            <person name="Finy P."/>
            <person name="Geml J."/>
            <person name="Haridas S."/>
            <person name="Hughes K."/>
            <person name="Justo A."/>
            <person name="Karasinski D."/>
            <person name="Kautmanova I."/>
            <person name="Kiss B."/>
            <person name="Kocsube S."/>
            <person name="Kotiranta H."/>
            <person name="LaButti K.M."/>
            <person name="Lechner B.E."/>
            <person name="Liimatainen K."/>
            <person name="Lipzen A."/>
            <person name="Lukacs Z."/>
            <person name="Mihaltcheva S."/>
            <person name="Morgado L.N."/>
            <person name="Niskanen T."/>
            <person name="Noordeloos M.E."/>
            <person name="Ohm R.A."/>
            <person name="Ortiz-Santana B."/>
            <person name="Ovrebo C."/>
            <person name="Racz N."/>
            <person name="Riley R."/>
            <person name="Savchenko A."/>
            <person name="Shiryaev A."/>
            <person name="Soop K."/>
            <person name="Spirin V."/>
            <person name="Szebenyi C."/>
            <person name="Tomsovsky M."/>
            <person name="Tulloss R.E."/>
            <person name="Uehling J."/>
            <person name="Grigoriev I.V."/>
            <person name="Vagvolgyi C."/>
            <person name="Papp T."/>
            <person name="Martin F.M."/>
            <person name="Miettinen O."/>
            <person name="Hibbett D.S."/>
            <person name="Nagy L.G."/>
        </authorList>
    </citation>
    <scope>NUCLEOTIDE SEQUENCE [LARGE SCALE GENOMIC DNA]</scope>
    <source>
        <strain evidence="1 2">FP101781</strain>
    </source>
</reference>
<evidence type="ECO:0000313" key="2">
    <source>
        <dbReference type="Proteomes" id="UP000298030"/>
    </source>
</evidence>
<proteinExistence type="predicted"/>
<dbReference type="Proteomes" id="UP000298030">
    <property type="component" value="Unassembled WGS sequence"/>
</dbReference>
<name>A0A4Y7TSC2_COPMI</name>